<proteinExistence type="predicted"/>
<keyword evidence="2" id="KW-0378">Hydrolase</keyword>
<dbReference type="InterPro" id="IPR000073">
    <property type="entry name" value="AB_hydrolase_1"/>
</dbReference>
<dbReference type="GO" id="GO:0016787">
    <property type="term" value="F:hydrolase activity"/>
    <property type="evidence" value="ECO:0007669"/>
    <property type="project" value="UniProtKB-KW"/>
</dbReference>
<evidence type="ECO:0000313" key="2">
    <source>
        <dbReference type="EMBL" id="PCH33060.1"/>
    </source>
</evidence>
<name>A0A2H3ISV2_WOLCO</name>
<dbReference type="OrthoDB" id="94039at2759"/>
<sequence>MTTFTTNTVVFSYPEASRTGLKVVAKNYTSTNPAHEGLTILLTHCTGAHKEIWEPVLDTLFKRSGSLGIREVWAVDWQNHGEAAVVNESILEDVPDGLSIQEYAVGLRAFVASPYLAGCRNIIGIGHSAGTSALLLSADLPTIPYAAIILVEPCLCERNLWHEHYDEHMAQLEFMQEAINGRRDVWRDRVEAAAFFRKRIPWQAWDSRVIDVYVKYGLRDVVVKEDGREVKKVTLKCNKTQERKTYSDDNEPHFVAGDLLGTLDASLPIHCIFGTRVDFVPLYAHESIQAVRKMASVQRVPKAGHFAVQENPDGVAACIEQIFSGIRLQRAKL</sequence>
<evidence type="ECO:0000259" key="1">
    <source>
        <dbReference type="Pfam" id="PF12697"/>
    </source>
</evidence>
<dbReference type="Pfam" id="PF12697">
    <property type="entry name" value="Abhydrolase_6"/>
    <property type="match status" value="1"/>
</dbReference>
<dbReference type="PANTHER" id="PTHR43798">
    <property type="entry name" value="MONOACYLGLYCEROL LIPASE"/>
    <property type="match status" value="1"/>
</dbReference>
<dbReference type="AlphaFoldDB" id="A0A2H3ISV2"/>
<dbReference type="Proteomes" id="UP000218811">
    <property type="component" value="Unassembled WGS sequence"/>
</dbReference>
<keyword evidence="3" id="KW-1185">Reference proteome</keyword>
<dbReference type="GO" id="GO:0016020">
    <property type="term" value="C:membrane"/>
    <property type="evidence" value="ECO:0007669"/>
    <property type="project" value="TreeGrafter"/>
</dbReference>
<dbReference type="STRING" id="742152.A0A2H3ISV2"/>
<dbReference type="OMA" id="APFANDQ"/>
<dbReference type="InterPro" id="IPR050266">
    <property type="entry name" value="AB_hydrolase_sf"/>
</dbReference>
<dbReference type="InterPro" id="IPR029058">
    <property type="entry name" value="AB_hydrolase_fold"/>
</dbReference>
<accession>A0A2H3ISV2</accession>
<dbReference type="PANTHER" id="PTHR43798:SF33">
    <property type="entry name" value="HYDROLASE, PUTATIVE (AFU_ORTHOLOGUE AFUA_2G14860)-RELATED"/>
    <property type="match status" value="1"/>
</dbReference>
<dbReference type="Gene3D" id="3.40.50.1820">
    <property type="entry name" value="alpha/beta hydrolase"/>
    <property type="match status" value="1"/>
</dbReference>
<organism evidence="2 3">
    <name type="scientific">Wolfiporia cocos (strain MD-104)</name>
    <name type="common">Brown rot fungus</name>
    <dbReference type="NCBI Taxonomy" id="742152"/>
    <lineage>
        <taxon>Eukaryota</taxon>
        <taxon>Fungi</taxon>
        <taxon>Dikarya</taxon>
        <taxon>Basidiomycota</taxon>
        <taxon>Agaricomycotina</taxon>
        <taxon>Agaricomycetes</taxon>
        <taxon>Polyporales</taxon>
        <taxon>Phaeolaceae</taxon>
        <taxon>Wolfiporia</taxon>
    </lineage>
</organism>
<protein>
    <submittedName>
        <fullName evidence="2">Alpha/beta-hydrolase</fullName>
    </submittedName>
</protein>
<evidence type="ECO:0000313" key="3">
    <source>
        <dbReference type="Proteomes" id="UP000218811"/>
    </source>
</evidence>
<reference evidence="2 3" key="1">
    <citation type="journal article" date="2012" name="Science">
        <title>The Paleozoic origin of enzymatic lignin decomposition reconstructed from 31 fungal genomes.</title>
        <authorList>
            <person name="Floudas D."/>
            <person name="Binder M."/>
            <person name="Riley R."/>
            <person name="Barry K."/>
            <person name="Blanchette R.A."/>
            <person name="Henrissat B."/>
            <person name="Martinez A.T."/>
            <person name="Otillar R."/>
            <person name="Spatafora J.W."/>
            <person name="Yadav J.S."/>
            <person name="Aerts A."/>
            <person name="Benoit I."/>
            <person name="Boyd A."/>
            <person name="Carlson A."/>
            <person name="Copeland A."/>
            <person name="Coutinho P.M."/>
            <person name="de Vries R.P."/>
            <person name="Ferreira P."/>
            <person name="Findley K."/>
            <person name="Foster B."/>
            <person name="Gaskell J."/>
            <person name="Glotzer D."/>
            <person name="Gorecki P."/>
            <person name="Heitman J."/>
            <person name="Hesse C."/>
            <person name="Hori C."/>
            <person name="Igarashi K."/>
            <person name="Jurgens J.A."/>
            <person name="Kallen N."/>
            <person name="Kersten P."/>
            <person name="Kohler A."/>
            <person name="Kuees U."/>
            <person name="Kumar T.K.A."/>
            <person name="Kuo A."/>
            <person name="LaButti K."/>
            <person name="Larrondo L.F."/>
            <person name="Lindquist E."/>
            <person name="Ling A."/>
            <person name="Lombard V."/>
            <person name="Lucas S."/>
            <person name="Lundell T."/>
            <person name="Martin R."/>
            <person name="McLaughlin D.J."/>
            <person name="Morgenstern I."/>
            <person name="Morin E."/>
            <person name="Murat C."/>
            <person name="Nagy L.G."/>
            <person name="Nolan M."/>
            <person name="Ohm R.A."/>
            <person name="Patyshakuliyeva A."/>
            <person name="Rokas A."/>
            <person name="Ruiz-Duenas F.J."/>
            <person name="Sabat G."/>
            <person name="Salamov A."/>
            <person name="Samejima M."/>
            <person name="Schmutz J."/>
            <person name="Slot J.C."/>
            <person name="St John F."/>
            <person name="Stenlid J."/>
            <person name="Sun H."/>
            <person name="Sun S."/>
            <person name="Syed K."/>
            <person name="Tsang A."/>
            <person name="Wiebenga A."/>
            <person name="Young D."/>
            <person name="Pisabarro A."/>
            <person name="Eastwood D.C."/>
            <person name="Martin F."/>
            <person name="Cullen D."/>
            <person name="Grigoriev I.V."/>
            <person name="Hibbett D.S."/>
        </authorList>
    </citation>
    <scope>NUCLEOTIDE SEQUENCE [LARGE SCALE GENOMIC DNA]</scope>
    <source>
        <strain evidence="2 3">MD-104</strain>
    </source>
</reference>
<feature type="domain" description="AB hydrolase-1" evidence="1">
    <location>
        <begin position="40"/>
        <end position="317"/>
    </location>
</feature>
<gene>
    <name evidence="2" type="ORF">WOLCODRAFT_92882</name>
</gene>
<dbReference type="SUPFAM" id="SSF53474">
    <property type="entry name" value="alpha/beta-Hydrolases"/>
    <property type="match status" value="1"/>
</dbReference>
<dbReference type="EMBL" id="KB467831">
    <property type="protein sequence ID" value="PCH33060.1"/>
    <property type="molecule type" value="Genomic_DNA"/>
</dbReference>